<comment type="caution">
    <text evidence="1">The sequence shown here is derived from an EMBL/GenBank/DDBJ whole genome shotgun (WGS) entry which is preliminary data.</text>
</comment>
<dbReference type="Proteomes" id="UP001148662">
    <property type="component" value="Unassembled WGS sequence"/>
</dbReference>
<evidence type="ECO:0000313" key="2">
    <source>
        <dbReference type="Proteomes" id="UP001148662"/>
    </source>
</evidence>
<accession>A0ACC1SP48</accession>
<dbReference type="EMBL" id="JANHOG010001115">
    <property type="protein sequence ID" value="KAJ3543730.1"/>
    <property type="molecule type" value="Genomic_DNA"/>
</dbReference>
<evidence type="ECO:0000313" key="1">
    <source>
        <dbReference type="EMBL" id="KAJ3543730.1"/>
    </source>
</evidence>
<keyword evidence="2" id="KW-1185">Reference proteome</keyword>
<name>A0ACC1SP48_9APHY</name>
<sequence length="406" mass="45712">MPSSSVCMPYLAQELIDEIIDIFQDDAKSLSVCSLVSRSWSWRSSRYLCRRLRCRFGTVAEFVDLVGSIRESPRLRCFVHELTLERPHSTDSISTAHVNCLLDGLPNLSRLELRGVHFESMPPTEDDNTPFRPYSQFEIEKLSFVGELHSVQDLLTLFRSVGELELRDACISSAPHYIEERPYCQADIKSITFTQSDPDVLAFILSQLPMQLVHLRMDGAVFTRTQAALKFSRTLCMVGHMLKSIHFDLLSRRSRSMAAPDTALWSLDRCVNLKRMSVDIQVCIPGKDAELNNLITGTVLAEILRGACFRALDTLEAVWITVHLNPVTVVPHTPATLQLRRMGWHHLEDSLGALARRRGQVVPDNGVFFTLRGAGGNAEEVRLRSELQDTLKAALSPDAYSVLRFA</sequence>
<protein>
    <submittedName>
        <fullName evidence="1">Uncharacterized protein</fullName>
    </submittedName>
</protein>
<proteinExistence type="predicted"/>
<organism evidence="1 2">
    <name type="scientific">Phlebia brevispora</name>
    <dbReference type="NCBI Taxonomy" id="194682"/>
    <lineage>
        <taxon>Eukaryota</taxon>
        <taxon>Fungi</taxon>
        <taxon>Dikarya</taxon>
        <taxon>Basidiomycota</taxon>
        <taxon>Agaricomycotina</taxon>
        <taxon>Agaricomycetes</taxon>
        <taxon>Polyporales</taxon>
        <taxon>Meruliaceae</taxon>
        <taxon>Phlebia</taxon>
    </lineage>
</organism>
<gene>
    <name evidence="1" type="ORF">NM688_g5828</name>
</gene>
<reference evidence="1" key="1">
    <citation type="submission" date="2022-07" db="EMBL/GenBank/DDBJ databases">
        <title>Genome Sequence of Phlebia brevispora.</title>
        <authorList>
            <person name="Buettner E."/>
        </authorList>
    </citation>
    <scope>NUCLEOTIDE SEQUENCE</scope>
    <source>
        <strain evidence="1">MPL23</strain>
    </source>
</reference>